<reference evidence="1 2" key="1">
    <citation type="submission" date="2018-10" db="EMBL/GenBank/DDBJ databases">
        <title>Phylogenomics of Brevibacillus.</title>
        <authorList>
            <person name="Dunlap C."/>
        </authorList>
    </citation>
    <scope>NUCLEOTIDE SEQUENCE [LARGE SCALE GENOMIC DNA]</scope>
    <source>
        <strain evidence="1 2">JCM 15716</strain>
    </source>
</reference>
<gene>
    <name evidence="1" type="ORF">EDM56_02940</name>
</gene>
<protein>
    <submittedName>
        <fullName evidence="1">Uncharacterized protein</fullName>
    </submittedName>
</protein>
<dbReference type="OrthoDB" id="2469589at2"/>
<evidence type="ECO:0000313" key="1">
    <source>
        <dbReference type="EMBL" id="RNB91728.1"/>
    </source>
</evidence>
<comment type="caution">
    <text evidence="1">The sequence shown here is derived from an EMBL/GenBank/DDBJ whole genome shotgun (WGS) entry which is preliminary data.</text>
</comment>
<keyword evidence="2" id="KW-1185">Reference proteome</keyword>
<organism evidence="1 2">
    <name type="scientific">Brevibacillus fluminis</name>
    <dbReference type="NCBI Taxonomy" id="511487"/>
    <lineage>
        <taxon>Bacteria</taxon>
        <taxon>Bacillati</taxon>
        <taxon>Bacillota</taxon>
        <taxon>Bacilli</taxon>
        <taxon>Bacillales</taxon>
        <taxon>Paenibacillaceae</taxon>
        <taxon>Brevibacillus</taxon>
    </lineage>
</organism>
<name>A0A3M8DU72_9BACL</name>
<dbReference type="RefSeq" id="WP_122916391.1">
    <property type="nucleotide sequence ID" value="NZ_RHHQ01000004.1"/>
</dbReference>
<dbReference type="Proteomes" id="UP000271031">
    <property type="component" value="Unassembled WGS sequence"/>
</dbReference>
<sequence length="64" mass="7094">MLSANDKAKLRQSLQAEESKIVTIVLSDEDQVAGEIEHAGINGITLTDGRRYNYADIREINGFD</sequence>
<dbReference type="EMBL" id="RHHQ01000004">
    <property type="protein sequence ID" value="RNB91728.1"/>
    <property type="molecule type" value="Genomic_DNA"/>
</dbReference>
<evidence type="ECO:0000313" key="2">
    <source>
        <dbReference type="Proteomes" id="UP000271031"/>
    </source>
</evidence>
<dbReference type="AlphaFoldDB" id="A0A3M8DU72"/>
<proteinExistence type="predicted"/>
<accession>A0A3M8DU72</accession>